<accession>A0A1X6NNC7</accession>
<evidence type="ECO:0000256" key="2">
    <source>
        <dbReference type="ARBA" id="ARBA00022898"/>
    </source>
</evidence>
<proteinExistence type="predicted"/>
<dbReference type="InterPro" id="IPR029066">
    <property type="entry name" value="PLP-binding_barrel"/>
</dbReference>
<evidence type="ECO:0000256" key="1">
    <source>
        <dbReference type="ARBA" id="ARBA00001933"/>
    </source>
</evidence>
<dbReference type="AlphaFoldDB" id="A0A1X6NNC7"/>
<keyword evidence="6" id="KW-1185">Reference proteome</keyword>
<sequence length="443" mass="46429">MAISTVLGAAIDAGEVGDDPPVALFFDLTAFRRNCEKLRAAFPPSTLHAFAVKANPVVAVVKAAAEAGMGAEVASIGEAHVALAAGVPPARVVYDSPAKTDAHIKWVLSRGIHVNVDNVEELHRLAAVRSSLLTAGEAVDATAEQRAEAAAAAGTTVGLRVNPQLGTASIAATFTASATSKFGEPLRERRAAIVAAVIAHPFVRCLHVHVGSQGVALDVLVSGAEAVVELAAVINKESGHTQVDTLDIGGGMSVDYDGDNPAGGPTFEAYVTALRSRVPSVFDYRLVTEFGRALAAAAGWVAARVEAVKEAGGRKIIICHAGADLFMRAAYAPDKWHHWVETQETSNGFEADDAAAAGLVATDVGGPLCFSGDIIARDRLLPPASRGDWVVVREAGAYTMSAYCRHTSQLVPAVWGYEEETPTKLKLLKKRETPEDVVAFWSV</sequence>
<dbReference type="Proteomes" id="UP000218209">
    <property type="component" value="Unassembled WGS sequence"/>
</dbReference>
<dbReference type="InterPro" id="IPR002433">
    <property type="entry name" value="Orn_de-COase"/>
</dbReference>
<dbReference type="InterPro" id="IPR000183">
    <property type="entry name" value="Orn/DAP/Arg_de-COase"/>
</dbReference>
<dbReference type="InterPro" id="IPR022644">
    <property type="entry name" value="De-COase2_N"/>
</dbReference>
<dbReference type="EMBL" id="KV919322">
    <property type="protein sequence ID" value="OSX70072.1"/>
    <property type="molecule type" value="Genomic_DNA"/>
</dbReference>
<reference evidence="5 6" key="1">
    <citation type="submission" date="2017-03" db="EMBL/GenBank/DDBJ databases">
        <title>WGS assembly of Porphyra umbilicalis.</title>
        <authorList>
            <person name="Brawley S.H."/>
            <person name="Blouin N.A."/>
            <person name="Ficko-Blean E."/>
            <person name="Wheeler G.L."/>
            <person name="Lohr M."/>
            <person name="Goodson H.V."/>
            <person name="Jenkins J.W."/>
            <person name="Blaby-Haas C.E."/>
            <person name="Helliwell K.E."/>
            <person name="Chan C."/>
            <person name="Marriage T."/>
            <person name="Bhattacharya D."/>
            <person name="Klein A.S."/>
            <person name="Badis Y."/>
            <person name="Brodie J."/>
            <person name="Cao Y."/>
            <person name="Collen J."/>
            <person name="Dittami S.M."/>
            <person name="Gachon C.M."/>
            <person name="Green B.R."/>
            <person name="Karpowicz S."/>
            <person name="Kim J.W."/>
            <person name="Kudahl U."/>
            <person name="Lin S."/>
            <person name="Michel G."/>
            <person name="Mittag M."/>
            <person name="Olson B.J."/>
            <person name="Pangilinan J."/>
            <person name="Peng Y."/>
            <person name="Qiu H."/>
            <person name="Shu S."/>
            <person name="Singer J.T."/>
            <person name="Smith A.G."/>
            <person name="Sprecher B.N."/>
            <person name="Wagner V."/>
            <person name="Wang W."/>
            <person name="Wang Z.-Y."/>
            <person name="Yan J."/>
            <person name="Yarish C."/>
            <person name="Zoeuner-Riek S."/>
            <person name="Zhuang Y."/>
            <person name="Zou Y."/>
            <person name="Lindquist E.A."/>
            <person name="Grimwood J."/>
            <person name="Barry K."/>
            <person name="Rokhsar D.S."/>
            <person name="Schmutz J."/>
            <person name="Stiller J.W."/>
            <person name="Grossman A.R."/>
            <person name="Prochnik S.E."/>
        </authorList>
    </citation>
    <scope>NUCLEOTIDE SEQUENCE [LARGE SCALE GENOMIC DNA]</scope>
    <source>
        <strain evidence="5">4086291</strain>
    </source>
</reference>
<dbReference type="GO" id="GO:0006596">
    <property type="term" value="P:polyamine biosynthetic process"/>
    <property type="evidence" value="ECO:0007669"/>
    <property type="project" value="InterPro"/>
</dbReference>
<gene>
    <name evidence="5" type="ORF">BU14_0930s0004</name>
</gene>
<evidence type="ECO:0000259" key="4">
    <source>
        <dbReference type="Pfam" id="PF02784"/>
    </source>
</evidence>
<dbReference type="InterPro" id="IPR022657">
    <property type="entry name" value="De-COase2_CS"/>
</dbReference>
<dbReference type="Pfam" id="PF02784">
    <property type="entry name" value="Orn_Arg_deC_N"/>
    <property type="match status" value="1"/>
</dbReference>
<dbReference type="PRINTS" id="PR01179">
    <property type="entry name" value="ODADCRBXLASE"/>
</dbReference>
<dbReference type="PROSITE" id="PS00878">
    <property type="entry name" value="ODR_DC_2_1"/>
    <property type="match status" value="1"/>
</dbReference>
<dbReference type="SUPFAM" id="SSF51419">
    <property type="entry name" value="PLP-binding barrel"/>
    <property type="match status" value="1"/>
</dbReference>
<dbReference type="InterPro" id="IPR022653">
    <property type="entry name" value="De-COase2_pyr-phos_BS"/>
</dbReference>
<dbReference type="GO" id="GO:0009089">
    <property type="term" value="P:lysine biosynthetic process via diaminopimelate"/>
    <property type="evidence" value="ECO:0007669"/>
    <property type="project" value="TreeGrafter"/>
</dbReference>
<dbReference type="PANTHER" id="PTHR43727:SF3">
    <property type="entry name" value="GROUP IV DECARBOXYLASE"/>
    <property type="match status" value="1"/>
</dbReference>
<dbReference type="Gene3D" id="2.40.37.10">
    <property type="entry name" value="Lyase, Ornithine Decarboxylase, Chain A, domain 1"/>
    <property type="match status" value="1"/>
</dbReference>
<dbReference type="GO" id="GO:0008836">
    <property type="term" value="F:diaminopimelate decarboxylase activity"/>
    <property type="evidence" value="ECO:0007669"/>
    <property type="project" value="TreeGrafter"/>
</dbReference>
<dbReference type="PANTHER" id="PTHR43727">
    <property type="entry name" value="DIAMINOPIMELATE DECARBOXYLASE"/>
    <property type="match status" value="1"/>
</dbReference>
<dbReference type="SUPFAM" id="SSF50621">
    <property type="entry name" value="Alanine racemase C-terminal domain-like"/>
    <property type="match status" value="1"/>
</dbReference>
<name>A0A1X6NNC7_PORUM</name>
<feature type="domain" description="Orn/DAP/Arg decarboxylase 2 N-terminal" evidence="4">
    <location>
        <begin position="30"/>
        <end position="296"/>
    </location>
</feature>
<keyword evidence="2 3" id="KW-0663">Pyridoxal phosphate</keyword>
<comment type="cofactor">
    <cofactor evidence="1 3">
        <name>pyridoxal 5'-phosphate</name>
        <dbReference type="ChEBI" id="CHEBI:597326"/>
    </cofactor>
</comment>
<feature type="modified residue" description="N6-(pyridoxal phosphate)lysine" evidence="3">
    <location>
        <position position="53"/>
    </location>
</feature>
<evidence type="ECO:0000313" key="6">
    <source>
        <dbReference type="Proteomes" id="UP000218209"/>
    </source>
</evidence>
<dbReference type="InterPro" id="IPR009006">
    <property type="entry name" value="Ala_racemase/Decarboxylase_C"/>
</dbReference>
<evidence type="ECO:0000256" key="3">
    <source>
        <dbReference type="PIRSR" id="PIRSR600183-50"/>
    </source>
</evidence>
<protein>
    <recommendedName>
        <fullName evidence="4">Orn/DAP/Arg decarboxylase 2 N-terminal domain-containing protein</fullName>
    </recommendedName>
</protein>
<organism evidence="5 6">
    <name type="scientific">Porphyra umbilicalis</name>
    <name type="common">Purple laver</name>
    <name type="synonym">Red alga</name>
    <dbReference type="NCBI Taxonomy" id="2786"/>
    <lineage>
        <taxon>Eukaryota</taxon>
        <taxon>Rhodophyta</taxon>
        <taxon>Bangiophyceae</taxon>
        <taxon>Bangiales</taxon>
        <taxon>Bangiaceae</taxon>
        <taxon>Porphyra</taxon>
    </lineage>
</organism>
<dbReference type="OrthoDB" id="5034579at2759"/>
<dbReference type="PROSITE" id="PS00879">
    <property type="entry name" value="ODR_DC_2_2"/>
    <property type="match status" value="1"/>
</dbReference>
<evidence type="ECO:0000313" key="5">
    <source>
        <dbReference type="EMBL" id="OSX70072.1"/>
    </source>
</evidence>
<feature type="active site" description="Proton donor" evidence="3">
    <location>
        <position position="369"/>
    </location>
</feature>
<dbReference type="Gene3D" id="3.20.20.10">
    <property type="entry name" value="Alanine racemase"/>
    <property type="match status" value="1"/>
</dbReference>
<dbReference type="PRINTS" id="PR01182">
    <property type="entry name" value="ORNDCRBXLASE"/>
</dbReference>